<proteinExistence type="predicted"/>
<dbReference type="RefSeq" id="WP_103241225.1">
    <property type="nucleotide sequence ID" value="NZ_JANJZD010000021.1"/>
</dbReference>
<feature type="DNA-binding region" description="OmpR/PhoB-type" evidence="7">
    <location>
        <begin position="128"/>
        <end position="225"/>
    </location>
</feature>
<dbReference type="SUPFAM" id="SSF46894">
    <property type="entry name" value="C-terminal effector domain of the bipartite response regulators"/>
    <property type="match status" value="1"/>
</dbReference>
<keyword evidence="6" id="KW-0597">Phosphoprotein</keyword>
<dbReference type="GO" id="GO:0005829">
    <property type="term" value="C:cytosol"/>
    <property type="evidence" value="ECO:0007669"/>
    <property type="project" value="TreeGrafter"/>
</dbReference>
<dbReference type="InterPro" id="IPR001789">
    <property type="entry name" value="Sig_transdc_resp-reg_receiver"/>
</dbReference>
<evidence type="ECO:0000256" key="3">
    <source>
        <dbReference type="ARBA" id="ARBA00023125"/>
    </source>
</evidence>
<dbReference type="SUPFAM" id="SSF52172">
    <property type="entry name" value="CheY-like"/>
    <property type="match status" value="1"/>
</dbReference>
<evidence type="ECO:0000256" key="2">
    <source>
        <dbReference type="ARBA" id="ARBA00023015"/>
    </source>
</evidence>
<feature type="domain" description="OmpR/PhoB-type" evidence="9">
    <location>
        <begin position="128"/>
        <end position="225"/>
    </location>
</feature>
<dbReference type="GO" id="GO:0000156">
    <property type="term" value="F:phosphorelay response regulator activity"/>
    <property type="evidence" value="ECO:0007669"/>
    <property type="project" value="TreeGrafter"/>
</dbReference>
<feature type="domain" description="Response regulatory" evidence="8">
    <location>
        <begin position="5"/>
        <end position="118"/>
    </location>
</feature>
<dbReference type="InterPro" id="IPR039420">
    <property type="entry name" value="WalR-like"/>
</dbReference>
<dbReference type="AlphaFoldDB" id="A0A2K4ZLA4"/>
<dbReference type="OrthoDB" id="9790442at2"/>
<evidence type="ECO:0000313" key="10">
    <source>
        <dbReference type="EMBL" id="SOY31220.1"/>
    </source>
</evidence>
<evidence type="ECO:0000256" key="4">
    <source>
        <dbReference type="ARBA" id="ARBA00023163"/>
    </source>
</evidence>
<protein>
    <recommendedName>
        <fullName evidence="1">Stage 0 sporulation protein A homolog</fullName>
    </recommendedName>
</protein>
<dbReference type="Proteomes" id="UP000236311">
    <property type="component" value="Unassembled WGS sequence"/>
</dbReference>
<dbReference type="PANTHER" id="PTHR48111:SF43">
    <property type="entry name" value="STAGE 0 SPORULATION PROTEIN A HOMOLOG"/>
    <property type="match status" value="1"/>
</dbReference>
<dbReference type="SMART" id="SM00448">
    <property type="entry name" value="REC"/>
    <property type="match status" value="1"/>
</dbReference>
<dbReference type="GO" id="GO:0006355">
    <property type="term" value="P:regulation of DNA-templated transcription"/>
    <property type="evidence" value="ECO:0007669"/>
    <property type="project" value="InterPro"/>
</dbReference>
<evidence type="ECO:0000256" key="7">
    <source>
        <dbReference type="PROSITE-ProRule" id="PRU01091"/>
    </source>
</evidence>
<dbReference type="Gene3D" id="3.40.50.2300">
    <property type="match status" value="1"/>
</dbReference>
<evidence type="ECO:0000259" key="8">
    <source>
        <dbReference type="PROSITE" id="PS50110"/>
    </source>
</evidence>
<evidence type="ECO:0000313" key="11">
    <source>
        <dbReference type="Proteomes" id="UP000236311"/>
    </source>
</evidence>
<comment type="function">
    <text evidence="5">May play the central regulatory role in sporulation. It may be an element of the effector pathway responsible for the activation of sporulation genes in response to nutritional stress. Spo0A may act in concert with spo0H (a sigma factor) to control the expression of some genes that are critical to the sporulation process.</text>
</comment>
<dbReference type="InterPro" id="IPR036388">
    <property type="entry name" value="WH-like_DNA-bd_sf"/>
</dbReference>
<feature type="modified residue" description="4-aspartylphosphate" evidence="6">
    <location>
        <position position="54"/>
    </location>
</feature>
<organism evidence="10 11">
    <name type="scientific">Acetatifactor muris</name>
    <dbReference type="NCBI Taxonomy" id="879566"/>
    <lineage>
        <taxon>Bacteria</taxon>
        <taxon>Bacillati</taxon>
        <taxon>Bacillota</taxon>
        <taxon>Clostridia</taxon>
        <taxon>Lachnospirales</taxon>
        <taxon>Lachnospiraceae</taxon>
        <taxon>Acetatifactor</taxon>
    </lineage>
</organism>
<sequence>MTQYKVLIIEDDLNAAQSISNFLSAWGFQCEYLKDFGQVTDQFIMYKPEIVLLDITLPHYNGYHWCEEIRKISKVPIIFISSINDNLNMILAMNMGGDDFVVKPFDLNFLLAKINSLLRRAYDFQGAMNVVACGDVVLDLDNAKLQYNGSVLELSRNDFIILKELMAHSGKNVSRDELMQALWNDNTFVDDNTLTVNITRVRNKLRGIGLEDFIVTRKGMGYQIG</sequence>
<dbReference type="InterPro" id="IPR016032">
    <property type="entry name" value="Sig_transdc_resp-reg_C-effctor"/>
</dbReference>
<dbReference type="InterPro" id="IPR011006">
    <property type="entry name" value="CheY-like_superfamily"/>
</dbReference>
<dbReference type="Gene3D" id="1.10.10.10">
    <property type="entry name" value="Winged helix-like DNA-binding domain superfamily/Winged helix DNA-binding domain"/>
    <property type="match status" value="1"/>
</dbReference>
<dbReference type="EMBL" id="OFSM01000023">
    <property type="protein sequence ID" value="SOY31220.1"/>
    <property type="molecule type" value="Genomic_DNA"/>
</dbReference>
<evidence type="ECO:0000259" key="9">
    <source>
        <dbReference type="PROSITE" id="PS51755"/>
    </source>
</evidence>
<dbReference type="GO" id="GO:0000976">
    <property type="term" value="F:transcription cis-regulatory region binding"/>
    <property type="evidence" value="ECO:0007669"/>
    <property type="project" value="TreeGrafter"/>
</dbReference>
<dbReference type="CDD" id="cd00383">
    <property type="entry name" value="trans_reg_C"/>
    <property type="match status" value="1"/>
</dbReference>
<gene>
    <name evidence="10" type="primary">graR_3</name>
    <name evidence="10" type="ORF">AMURIS_03956</name>
</gene>
<evidence type="ECO:0000256" key="6">
    <source>
        <dbReference type="PROSITE-ProRule" id="PRU00169"/>
    </source>
</evidence>
<dbReference type="PROSITE" id="PS51755">
    <property type="entry name" value="OMPR_PHOB"/>
    <property type="match status" value="1"/>
</dbReference>
<dbReference type="SMART" id="SM00862">
    <property type="entry name" value="Trans_reg_C"/>
    <property type="match status" value="1"/>
</dbReference>
<evidence type="ECO:0000256" key="5">
    <source>
        <dbReference type="ARBA" id="ARBA00024867"/>
    </source>
</evidence>
<keyword evidence="11" id="KW-1185">Reference proteome</keyword>
<dbReference type="PROSITE" id="PS50110">
    <property type="entry name" value="RESPONSE_REGULATORY"/>
    <property type="match status" value="1"/>
</dbReference>
<dbReference type="Pfam" id="PF00486">
    <property type="entry name" value="Trans_reg_C"/>
    <property type="match status" value="1"/>
</dbReference>
<dbReference type="GO" id="GO:0032993">
    <property type="term" value="C:protein-DNA complex"/>
    <property type="evidence" value="ECO:0007669"/>
    <property type="project" value="TreeGrafter"/>
</dbReference>
<name>A0A2K4ZLA4_9FIRM</name>
<dbReference type="Pfam" id="PF00072">
    <property type="entry name" value="Response_reg"/>
    <property type="match status" value="1"/>
</dbReference>
<evidence type="ECO:0000256" key="1">
    <source>
        <dbReference type="ARBA" id="ARBA00018672"/>
    </source>
</evidence>
<accession>A0A2K4ZLA4</accession>
<keyword evidence="2" id="KW-0805">Transcription regulation</keyword>
<dbReference type="InterPro" id="IPR001867">
    <property type="entry name" value="OmpR/PhoB-type_DNA-bd"/>
</dbReference>
<dbReference type="PANTHER" id="PTHR48111">
    <property type="entry name" value="REGULATOR OF RPOS"/>
    <property type="match status" value="1"/>
</dbReference>
<keyword evidence="3 7" id="KW-0238">DNA-binding</keyword>
<keyword evidence="4" id="KW-0804">Transcription</keyword>
<reference evidence="10 11" key="1">
    <citation type="submission" date="2018-01" db="EMBL/GenBank/DDBJ databases">
        <authorList>
            <person name="Gaut B.S."/>
            <person name="Morton B.R."/>
            <person name="Clegg M.T."/>
            <person name="Duvall M.R."/>
        </authorList>
    </citation>
    <scope>NUCLEOTIDE SEQUENCE [LARGE SCALE GENOMIC DNA]</scope>
    <source>
        <strain evidence="10">GP69</strain>
    </source>
</reference>